<reference evidence="6" key="1">
    <citation type="submission" date="2018-05" db="EMBL/GenBank/DDBJ databases">
        <authorList>
            <person name="Lanie J.A."/>
            <person name="Ng W.-L."/>
            <person name="Kazmierczak K.M."/>
            <person name="Andrzejewski T.M."/>
            <person name="Davidsen T.M."/>
            <person name="Wayne K.J."/>
            <person name="Tettelin H."/>
            <person name="Glass J.I."/>
            <person name="Rusch D."/>
            <person name="Podicherti R."/>
            <person name="Tsui H.-C.T."/>
            <person name="Winkler M.E."/>
        </authorList>
    </citation>
    <scope>NUCLEOTIDE SEQUENCE</scope>
</reference>
<dbReference type="InterPro" id="IPR036922">
    <property type="entry name" value="Rieske_2Fe-2S_sf"/>
</dbReference>
<evidence type="ECO:0000313" key="6">
    <source>
        <dbReference type="EMBL" id="SVA74020.1"/>
    </source>
</evidence>
<proteinExistence type="predicted"/>
<evidence type="ECO:0000256" key="1">
    <source>
        <dbReference type="ARBA" id="ARBA00022714"/>
    </source>
</evidence>
<gene>
    <name evidence="6" type="ORF">METZ01_LOCUS126874</name>
</gene>
<dbReference type="Gene3D" id="2.102.10.10">
    <property type="entry name" value="Rieske [2Fe-2S] iron-sulphur domain"/>
    <property type="match status" value="1"/>
</dbReference>
<dbReference type="SUPFAM" id="SSF50022">
    <property type="entry name" value="ISP domain"/>
    <property type="match status" value="1"/>
</dbReference>
<dbReference type="GO" id="GO:0046872">
    <property type="term" value="F:metal ion binding"/>
    <property type="evidence" value="ECO:0007669"/>
    <property type="project" value="UniProtKB-KW"/>
</dbReference>
<evidence type="ECO:0000259" key="5">
    <source>
        <dbReference type="PROSITE" id="PS51296"/>
    </source>
</evidence>
<feature type="domain" description="Rieske" evidence="5">
    <location>
        <begin position="1"/>
        <end position="41"/>
    </location>
</feature>
<sequence>QKYKCPCHGSGFRKSGINFEGPAPRPLERFAISLAPDGKILVDKTKLFKWEKGEWENEESSLKI</sequence>
<keyword evidence="1" id="KW-0001">2Fe-2S</keyword>
<keyword evidence="2" id="KW-0479">Metal-binding</keyword>
<protein>
    <recommendedName>
        <fullName evidence="5">Rieske domain-containing protein</fullName>
    </recommendedName>
</protein>
<feature type="non-terminal residue" evidence="6">
    <location>
        <position position="1"/>
    </location>
</feature>
<name>A0A381YAV4_9ZZZZ</name>
<dbReference type="EMBL" id="UINC01017764">
    <property type="protein sequence ID" value="SVA74020.1"/>
    <property type="molecule type" value="Genomic_DNA"/>
</dbReference>
<evidence type="ECO:0000256" key="4">
    <source>
        <dbReference type="ARBA" id="ARBA00023014"/>
    </source>
</evidence>
<evidence type="ECO:0000256" key="3">
    <source>
        <dbReference type="ARBA" id="ARBA00023004"/>
    </source>
</evidence>
<dbReference type="AlphaFoldDB" id="A0A381YAV4"/>
<dbReference type="GO" id="GO:0051537">
    <property type="term" value="F:2 iron, 2 sulfur cluster binding"/>
    <property type="evidence" value="ECO:0007669"/>
    <property type="project" value="UniProtKB-KW"/>
</dbReference>
<organism evidence="6">
    <name type="scientific">marine metagenome</name>
    <dbReference type="NCBI Taxonomy" id="408172"/>
    <lineage>
        <taxon>unclassified sequences</taxon>
        <taxon>metagenomes</taxon>
        <taxon>ecological metagenomes</taxon>
    </lineage>
</organism>
<keyword evidence="3" id="KW-0408">Iron</keyword>
<keyword evidence="4" id="KW-0411">Iron-sulfur</keyword>
<dbReference type="PROSITE" id="PS51296">
    <property type="entry name" value="RIESKE"/>
    <property type="match status" value="1"/>
</dbReference>
<accession>A0A381YAV4</accession>
<evidence type="ECO:0000256" key="2">
    <source>
        <dbReference type="ARBA" id="ARBA00022723"/>
    </source>
</evidence>
<dbReference type="InterPro" id="IPR017941">
    <property type="entry name" value="Rieske_2Fe-2S"/>
</dbReference>